<reference evidence="1 2" key="1">
    <citation type="journal article" date="2013" name="PLoS Genet.">
        <title>Distinctive expansion of potential virulence genes in the genome of the oomycete fish pathogen Saprolegnia parasitica.</title>
        <authorList>
            <person name="Jiang R.H."/>
            <person name="de Bruijn I."/>
            <person name="Haas B.J."/>
            <person name="Belmonte R."/>
            <person name="Lobach L."/>
            <person name="Christie J."/>
            <person name="van den Ackerveken G."/>
            <person name="Bottin A."/>
            <person name="Bulone V."/>
            <person name="Diaz-Moreno S.M."/>
            <person name="Dumas B."/>
            <person name="Fan L."/>
            <person name="Gaulin E."/>
            <person name="Govers F."/>
            <person name="Grenville-Briggs L.J."/>
            <person name="Horner N.R."/>
            <person name="Levin J.Z."/>
            <person name="Mammella M."/>
            <person name="Meijer H.J."/>
            <person name="Morris P."/>
            <person name="Nusbaum C."/>
            <person name="Oome S."/>
            <person name="Phillips A.J."/>
            <person name="van Rooyen D."/>
            <person name="Rzeszutek E."/>
            <person name="Saraiva M."/>
            <person name="Secombes C.J."/>
            <person name="Seidl M.F."/>
            <person name="Snel B."/>
            <person name="Stassen J.H."/>
            <person name="Sykes S."/>
            <person name="Tripathy S."/>
            <person name="van den Berg H."/>
            <person name="Vega-Arreguin J.C."/>
            <person name="Wawra S."/>
            <person name="Young S.K."/>
            <person name="Zeng Q."/>
            <person name="Dieguez-Uribeondo J."/>
            <person name="Russ C."/>
            <person name="Tyler B.M."/>
            <person name="van West P."/>
        </authorList>
    </citation>
    <scope>NUCLEOTIDE SEQUENCE [LARGE SCALE GENOMIC DNA]</scope>
    <source>
        <strain evidence="1 2">CBS 223.65</strain>
    </source>
</reference>
<dbReference type="Proteomes" id="UP000030745">
    <property type="component" value="Unassembled WGS sequence"/>
</dbReference>
<accession>A0A067CP82</accession>
<dbReference type="RefSeq" id="XP_012196963.1">
    <property type="nucleotide sequence ID" value="XM_012341573.1"/>
</dbReference>
<dbReference type="KEGG" id="spar:SPRG_02991"/>
<dbReference type="Gene3D" id="3.80.10.10">
    <property type="entry name" value="Ribonuclease Inhibitor"/>
    <property type="match status" value="1"/>
</dbReference>
<evidence type="ECO:0000313" key="1">
    <source>
        <dbReference type="EMBL" id="KDO32514.1"/>
    </source>
</evidence>
<gene>
    <name evidence="1" type="ORF">SPRG_02991</name>
</gene>
<protein>
    <submittedName>
        <fullName evidence="1">Uncharacterized protein</fullName>
    </submittedName>
</protein>
<dbReference type="OrthoDB" id="10391415at2759"/>
<name>A0A067CP82_SAPPC</name>
<dbReference type="InterPro" id="IPR032675">
    <property type="entry name" value="LRR_dom_sf"/>
</dbReference>
<dbReference type="EMBL" id="KK583195">
    <property type="protein sequence ID" value="KDO32514.1"/>
    <property type="molecule type" value="Genomic_DNA"/>
</dbReference>
<dbReference type="VEuPathDB" id="FungiDB:SPRG_02991"/>
<dbReference type="AlphaFoldDB" id="A0A067CP82"/>
<proteinExistence type="predicted"/>
<dbReference type="SUPFAM" id="SSF52047">
    <property type="entry name" value="RNI-like"/>
    <property type="match status" value="1"/>
</dbReference>
<dbReference type="OMA" id="AREPFEM"/>
<keyword evidence="2" id="KW-1185">Reference proteome</keyword>
<evidence type="ECO:0000313" key="2">
    <source>
        <dbReference type="Proteomes" id="UP000030745"/>
    </source>
</evidence>
<organism evidence="1 2">
    <name type="scientific">Saprolegnia parasitica (strain CBS 223.65)</name>
    <dbReference type="NCBI Taxonomy" id="695850"/>
    <lineage>
        <taxon>Eukaryota</taxon>
        <taxon>Sar</taxon>
        <taxon>Stramenopiles</taxon>
        <taxon>Oomycota</taxon>
        <taxon>Saprolegniomycetes</taxon>
        <taxon>Saprolegniales</taxon>
        <taxon>Saprolegniaceae</taxon>
        <taxon>Saprolegnia</taxon>
    </lineage>
</organism>
<dbReference type="GeneID" id="24125525"/>
<sequence length="492" mass="53570">MTAKRPSPAPASVLDVADVVVTIVQCTPSPTDVTSFLQALPPATLTPPLAALRQFLSSLEPSMASYVWPRPNLCDANDTLLVAAMSIFNSVCIGGYSPRRHSSSGEAIYTRLRGTPVPDRVRFDKAFCRFVANWTAKVTHVELLESPSVDHREACYSMLRQCTSLQHAHLPCETPLLEAITTPAHRVSELNLSFNKRWLASGYARRLALASFTTPDARLALALSSSTLSGLALDVSPGALQSLIENGVHLRHLKELNLNAGVRSAKGFRQLAPVLDLPMIEQLTLTSKRDGAYCMSVLPRMTSLQDLSLIDVDLTKGEMPRRCGPSVLRHAHFDRVKFSTANFDAVLGWALGSPQLESMAWSNCSHIKKHIDQAARAMQLCIAAGVRRMSFENCYIDRHGAKVLADALAGTHAREPFEMDLSRNTFTALGQSCLTNALVTCTNVTIHLRGEVPQYFSGKDRVHATTIGVTIRCEGLAIFVCSPTPPPLSTSA</sequence>